<dbReference type="Proteomes" id="UP000018725">
    <property type="component" value="Chromosome"/>
</dbReference>
<dbReference type="EMBL" id="CP006852">
    <property type="protein sequence ID" value="AHC34363.1"/>
    <property type="molecule type" value="Genomic_DNA"/>
</dbReference>
<organism evidence="1 2">
    <name type="scientific">Pseudomonas gorinensis</name>
    <dbReference type="NCBI Taxonomy" id="3240790"/>
    <lineage>
        <taxon>Bacteria</taxon>
        <taxon>Pseudomonadati</taxon>
        <taxon>Pseudomonadota</taxon>
        <taxon>Gammaproteobacteria</taxon>
        <taxon>Pseudomonadales</taxon>
        <taxon>Pseudomonadaceae</taxon>
        <taxon>Pseudomonas</taxon>
    </lineage>
</organism>
<name>A0ACA7P320_9PSED</name>
<gene>
    <name evidence="1" type="ORF">U771_09100</name>
</gene>
<keyword evidence="2" id="KW-1185">Reference proteome</keyword>
<proteinExistence type="predicted"/>
<evidence type="ECO:0000313" key="2">
    <source>
        <dbReference type="Proteomes" id="UP000018725"/>
    </source>
</evidence>
<evidence type="ECO:0000313" key="1">
    <source>
        <dbReference type="EMBL" id="AHC34363.1"/>
    </source>
</evidence>
<accession>A0ACA7P320</accession>
<protein>
    <submittedName>
        <fullName evidence="1">Uncharacterized protein</fullName>
    </submittedName>
</protein>
<reference evidence="1 2" key="1">
    <citation type="journal article" date="2014" name="Genome Announc.">
        <title>Complete Genome Sequence of Pseudomonas sp. Strain TKP, Isolated from a gamma-Hexachlorocyclohexane-Degrading Mixed Culture.</title>
        <authorList>
            <person name="Ohtsubo Y."/>
            <person name="Kishida K."/>
            <person name="Sato T."/>
            <person name="Tabata M."/>
            <person name="Kawasumi T."/>
            <person name="Ogura Y."/>
            <person name="Hayashi T."/>
            <person name="Tsuda M."/>
            <person name="Nagata Y."/>
        </authorList>
    </citation>
    <scope>NUCLEOTIDE SEQUENCE [LARGE SCALE GENOMIC DNA]</scope>
    <source>
        <strain evidence="1 2">TKP</strain>
    </source>
</reference>
<sequence length="268" mass="30767">MIDDDYGYNRDDEPTYLTPDQIPQYALREALKSLSLFATDMNLVSQAMNLTIVDEFITGLEYDYRLAKFNESSSPYDSIFLAAQSQMWIFSAYEVMRTWVEKAKSYVKTAENSGLHLKLKELKRDRGYINYTALQKAREIQALIEDPKLLGNLQDDLARIQFLFIRVEMIRVALAKHEVRKREGAMLANGLVGFMNRECGSLSYQMNTGMVIQGEINRRDIADGIRSIPDYAVPTPEDVKSYDKFMRGLSDNEAIELFKDVTQHPPSE</sequence>